<keyword evidence="3" id="KW-1185">Reference proteome</keyword>
<evidence type="ECO:0000313" key="3">
    <source>
        <dbReference type="Proteomes" id="UP000499080"/>
    </source>
</evidence>
<gene>
    <name evidence="2" type="primary">pol_1872</name>
    <name evidence="2" type="ORF">AVEN_238430_1</name>
</gene>
<dbReference type="EMBL" id="BGPR01006885">
    <property type="protein sequence ID" value="GBN22623.1"/>
    <property type="molecule type" value="Genomic_DNA"/>
</dbReference>
<name>A0A4Y2M7Z6_ARAVE</name>
<evidence type="ECO:0000313" key="2">
    <source>
        <dbReference type="EMBL" id="GBN22623.1"/>
    </source>
</evidence>
<dbReference type="AlphaFoldDB" id="A0A4Y2M7Z6"/>
<organism evidence="2 3">
    <name type="scientific">Araneus ventricosus</name>
    <name type="common">Orbweaver spider</name>
    <name type="synonym">Epeira ventricosa</name>
    <dbReference type="NCBI Taxonomy" id="182803"/>
    <lineage>
        <taxon>Eukaryota</taxon>
        <taxon>Metazoa</taxon>
        <taxon>Ecdysozoa</taxon>
        <taxon>Arthropoda</taxon>
        <taxon>Chelicerata</taxon>
        <taxon>Arachnida</taxon>
        <taxon>Araneae</taxon>
        <taxon>Araneomorphae</taxon>
        <taxon>Entelegynae</taxon>
        <taxon>Araneoidea</taxon>
        <taxon>Araneidae</taxon>
        <taxon>Araneus</taxon>
    </lineage>
</organism>
<accession>A0A4Y2M7Z6</accession>
<proteinExistence type="predicted"/>
<feature type="region of interest" description="Disordered" evidence="1">
    <location>
        <begin position="1"/>
        <end position="25"/>
    </location>
</feature>
<feature type="non-terminal residue" evidence="2">
    <location>
        <position position="25"/>
    </location>
</feature>
<feature type="compositionally biased region" description="Basic and acidic residues" evidence="1">
    <location>
        <begin position="9"/>
        <end position="18"/>
    </location>
</feature>
<protein>
    <submittedName>
        <fullName evidence="2">Retrovirus-related Pol polyprotein from transposon 297</fullName>
    </submittedName>
</protein>
<sequence>MELESRNFTSKEEPHVTREPQVVDT</sequence>
<dbReference type="Proteomes" id="UP000499080">
    <property type="component" value="Unassembled WGS sequence"/>
</dbReference>
<evidence type="ECO:0000256" key="1">
    <source>
        <dbReference type="SAM" id="MobiDB-lite"/>
    </source>
</evidence>
<comment type="caution">
    <text evidence="2">The sequence shown here is derived from an EMBL/GenBank/DDBJ whole genome shotgun (WGS) entry which is preliminary data.</text>
</comment>
<reference evidence="2 3" key="1">
    <citation type="journal article" date="2019" name="Sci. Rep.">
        <title>Orb-weaving spider Araneus ventricosus genome elucidates the spidroin gene catalogue.</title>
        <authorList>
            <person name="Kono N."/>
            <person name="Nakamura H."/>
            <person name="Ohtoshi R."/>
            <person name="Moran D.A.P."/>
            <person name="Shinohara A."/>
            <person name="Yoshida Y."/>
            <person name="Fujiwara M."/>
            <person name="Mori M."/>
            <person name="Tomita M."/>
            <person name="Arakawa K."/>
        </authorList>
    </citation>
    <scope>NUCLEOTIDE SEQUENCE [LARGE SCALE GENOMIC DNA]</scope>
</reference>